<organism evidence="4 5">
    <name type="scientific">Bowdeniella nasicola</name>
    <dbReference type="NCBI Taxonomy" id="208480"/>
    <lineage>
        <taxon>Bacteria</taxon>
        <taxon>Bacillati</taxon>
        <taxon>Actinomycetota</taxon>
        <taxon>Actinomycetes</taxon>
        <taxon>Actinomycetales</taxon>
        <taxon>Actinomycetaceae</taxon>
        <taxon>Bowdeniella</taxon>
    </lineage>
</organism>
<dbReference type="GO" id="GO:0008790">
    <property type="term" value="F:arabinose isomerase activity"/>
    <property type="evidence" value="ECO:0007669"/>
    <property type="project" value="TreeGrafter"/>
</dbReference>
<dbReference type="InterPro" id="IPR015888">
    <property type="entry name" value="Fuc_isomerase_C"/>
</dbReference>
<proteinExistence type="predicted"/>
<dbReference type="OrthoDB" id="102178at2"/>
<evidence type="ECO:0000313" key="4">
    <source>
        <dbReference type="EMBL" id="SEA43935.1"/>
    </source>
</evidence>
<evidence type="ECO:0000256" key="1">
    <source>
        <dbReference type="ARBA" id="ARBA00023235"/>
    </source>
</evidence>
<name>A0A1H4B6N1_9ACTO</name>
<feature type="domain" description="L-fucose isomerase C-terminal" evidence="3">
    <location>
        <begin position="417"/>
        <end position="513"/>
    </location>
</feature>
<gene>
    <name evidence="4" type="ORF">SAMN02910418_01591</name>
</gene>
<sequence>MSYTFPTIAERPKAKDKTLYVVANGDLRLTTNVKTWDKQQEVESQFAAAAKDFGWDVERAHDVDPETGHGFIDSQKRGMEVFATIPKDAPLVVIEAVWQYSHHLLHGLRDHEGPILVVANFAGDFPGLVGLLNLTGSMTKAGIDYSALWSEEFTDDWFKDKLKEWLETGSIEHDTSHVKDLPELADSEEKRLGVALARQLKEEKAILAVFDEYCMGMYNALLEDELINPAGIYKERLSQSALVAEMETVSDEEADEVRAWLDNAGMTFHINNEGDEKENLTDEQVRSQCKMYIAALRMADDFGADAVGIQYQQGLKDVVPASDLVEGLLNDPNRPPVKSREGDRVLYEGKALPHFNEVDQCVAVDALVTNRIWTAMGLDPATTLHDVRWGGMWDDEFVWVLEISGAVPASHLGGYENAHSYRQSYYFFPLGGGTLQGTSKPGEIVWSRVFVMDGKLHVDLGRGTCVEMPEEEVQRRLDGTNPEWPIMNAILHGVTRDQMMARHKANHLNVVYAPDAETADKALTAKAAMFEAMGYEVHLVGDVSI</sequence>
<dbReference type="RefSeq" id="WP_092564683.1">
    <property type="nucleotide sequence ID" value="NZ_FNQV01000009.1"/>
</dbReference>
<dbReference type="GO" id="GO:0030145">
    <property type="term" value="F:manganese ion binding"/>
    <property type="evidence" value="ECO:0007669"/>
    <property type="project" value="InterPro"/>
</dbReference>
<reference evidence="5" key="1">
    <citation type="submission" date="2016-10" db="EMBL/GenBank/DDBJ databases">
        <authorList>
            <person name="Varghese N."/>
            <person name="Submissions S."/>
        </authorList>
    </citation>
    <scope>NUCLEOTIDE SEQUENCE [LARGE SCALE GENOMIC DNA]</scope>
    <source>
        <strain evidence="5">KPR-1</strain>
    </source>
</reference>
<dbReference type="AlphaFoldDB" id="A0A1H4B6N1"/>
<dbReference type="PANTHER" id="PTHR37840:SF1">
    <property type="entry name" value="L-FUCOSE ISOMERASE"/>
    <property type="match status" value="1"/>
</dbReference>
<dbReference type="GO" id="GO:0005737">
    <property type="term" value="C:cytoplasm"/>
    <property type="evidence" value="ECO:0007669"/>
    <property type="project" value="InterPro"/>
</dbReference>
<evidence type="ECO:0000259" key="3">
    <source>
        <dbReference type="Pfam" id="PF02952"/>
    </source>
</evidence>
<dbReference type="Pfam" id="PF02952">
    <property type="entry name" value="Fucose_iso_C"/>
    <property type="match status" value="1"/>
</dbReference>
<dbReference type="InterPro" id="IPR005763">
    <property type="entry name" value="Fucose_isomerase"/>
</dbReference>
<keyword evidence="5" id="KW-1185">Reference proteome</keyword>
<evidence type="ECO:0000313" key="5">
    <source>
        <dbReference type="Proteomes" id="UP000199288"/>
    </source>
</evidence>
<accession>A0A1H4B6N1</accession>
<dbReference type="Proteomes" id="UP000199288">
    <property type="component" value="Unassembled WGS sequence"/>
</dbReference>
<keyword evidence="1 4" id="KW-0413">Isomerase</keyword>
<dbReference type="GO" id="GO:0042355">
    <property type="term" value="P:L-fucose catabolic process"/>
    <property type="evidence" value="ECO:0007669"/>
    <property type="project" value="TreeGrafter"/>
</dbReference>
<dbReference type="GO" id="GO:0008736">
    <property type="term" value="F:L-fucose isomerase activity"/>
    <property type="evidence" value="ECO:0007669"/>
    <property type="project" value="InterPro"/>
</dbReference>
<dbReference type="PANTHER" id="PTHR37840">
    <property type="entry name" value="L-FUCOSE ISOMERASE"/>
    <property type="match status" value="1"/>
</dbReference>
<protein>
    <submittedName>
        <fullName evidence="4">L-fucose isomerase, C-terminal domain</fullName>
    </submittedName>
</protein>
<dbReference type="SUPFAM" id="SSF53743">
    <property type="entry name" value="FucI/AraA N-terminal and middle domains"/>
    <property type="match status" value="1"/>
</dbReference>
<keyword evidence="2" id="KW-0119">Carbohydrate metabolism</keyword>
<evidence type="ECO:0000256" key="2">
    <source>
        <dbReference type="ARBA" id="ARBA00023277"/>
    </source>
</evidence>
<dbReference type="EMBL" id="FNQV01000009">
    <property type="protein sequence ID" value="SEA43935.1"/>
    <property type="molecule type" value="Genomic_DNA"/>
</dbReference>
<dbReference type="InterPro" id="IPR009015">
    <property type="entry name" value="Fucose_isomerase_N/cen_sf"/>
</dbReference>
<dbReference type="GO" id="GO:0019571">
    <property type="term" value="P:D-arabinose catabolic process"/>
    <property type="evidence" value="ECO:0007669"/>
    <property type="project" value="TreeGrafter"/>
</dbReference>